<keyword evidence="3" id="KW-1185">Reference proteome</keyword>
<feature type="compositionally biased region" description="Basic and acidic residues" evidence="1">
    <location>
        <begin position="23"/>
        <end position="47"/>
    </location>
</feature>
<evidence type="ECO:0000256" key="1">
    <source>
        <dbReference type="SAM" id="MobiDB-lite"/>
    </source>
</evidence>
<reference evidence="2" key="1">
    <citation type="submission" date="2020-08" db="EMBL/GenBank/DDBJ databases">
        <title>Multicomponent nature underlies the extraordinary mechanical properties of spider dragline silk.</title>
        <authorList>
            <person name="Kono N."/>
            <person name="Nakamura H."/>
            <person name="Mori M."/>
            <person name="Yoshida Y."/>
            <person name="Ohtoshi R."/>
            <person name="Malay A.D."/>
            <person name="Moran D.A.P."/>
            <person name="Tomita M."/>
            <person name="Numata K."/>
            <person name="Arakawa K."/>
        </authorList>
    </citation>
    <scope>NUCLEOTIDE SEQUENCE</scope>
</reference>
<protein>
    <submittedName>
        <fullName evidence="2">Uncharacterized protein</fullName>
    </submittedName>
</protein>
<organism evidence="2 3">
    <name type="scientific">Trichonephila clavipes</name>
    <name type="common">Golden silk orbweaver</name>
    <name type="synonym">Nephila clavipes</name>
    <dbReference type="NCBI Taxonomy" id="2585209"/>
    <lineage>
        <taxon>Eukaryota</taxon>
        <taxon>Metazoa</taxon>
        <taxon>Ecdysozoa</taxon>
        <taxon>Arthropoda</taxon>
        <taxon>Chelicerata</taxon>
        <taxon>Arachnida</taxon>
        <taxon>Araneae</taxon>
        <taxon>Araneomorphae</taxon>
        <taxon>Entelegynae</taxon>
        <taxon>Araneoidea</taxon>
        <taxon>Nephilidae</taxon>
        <taxon>Trichonephila</taxon>
    </lineage>
</organism>
<accession>A0A8X6RX71</accession>
<gene>
    <name evidence="2" type="ORF">TNCV_3211641</name>
</gene>
<evidence type="ECO:0000313" key="2">
    <source>
        <dbReference type="EMBL" id="GFY03527.1"/>
    </source>
</evidence>
<evidence type="ECO:0000313" key="3">
    <source>
        <dbReference type="Proteomes" id="UP000887159"/>
    </source>
</evidence>
<proteinExistence type="predicted"/>
<feature type="region of interest" description="Disordered" evidence="1">
    <location>
        <begin position="23"/>
        <end position="48"/>
    </location>
</feature>
<sequence>MARKRVENREGSLGFPGFVKPVFTKDSKPPREKEKIPRAPRERETRTHLKKTNIACNFSIDTSGRNKCLPEIFYNVATYAYIIVDYEYACPTSKRSISRGILTTVTGHWKRTAANRRDKTNFIT</sequence>
<dbReference type="AlphaFoldDB" id="A0A8X6RX71"/>
<dbReference type="Proteomes" id="UP000887159">
    <property type="component" value="Unassembled WGS sequence"/>
</dbReference>
<comment type="caution">
    <text evidence="2">The sequence shown here is derived from an EMBL/GenBank/DDBJ whole genome shotgun (WGS) entry which is preliminary data.</text>
</comment>
<dbReference type="EMBL" id="BMAU01021238">
    <property type="protein sequence ID" value="GFY03527.1"/>
    <property type="molecule type" value="Genomic_DNA"/>
</dbReference>
<name>A0A8X6RX71_TRICX</name>